<dbReference type="EC" id="5.3.1.9" evidence="7"/>
<dbReference type="Proteomes" id="UP000325713">
    <property type="component" value="Chromosome"/>
</dbReference>
<dbReference type="GO" id="GO:0005829">
    <property type="term" value="C:cytosol"/>
    <property type="evidence" value="ECO:0007669"/>
    <property type="project" value="TreeGrafter"/>
</dbReference>
<keyword evidence="3 7" id="KW-0312">Gluconeogenesis</keyword>
<feature type="active site" evidence="7">
    <location>
        <position position="510"/>
    </location>
</feature>
<evidence type="ECO:0000256" key="8">
    <source>
        <dbReference type="RuleBase" id="RU000612"/>
    </source>
</evidence>
<dbReference type="GO" id="GO:0006094">
    <property type="term" value="P:gluconeogenesis"/>
    <property type="evidence" value="ECO:0007669"/>
    <property type="project" value="UniProtKB-UniRule"/>
</dbReference>
<dbReference type="InterPro" id="IPR001672">
    <property type="entry name" value="G6P_Isomerase"/>
</dbReference>
<dbReference type="Gene3D" id="3.40.50.10490">
    <property type="entry name" value="Glucose-6-phosphate isomerase like protein, domain 1"/>
    <property type="match status" value="2"/>
</dbReference>
<feature type="active site" description="Proton donor" evidence="7">
    <location>
        <position position="353"/>
    </location>
</feature>
<protein>
    <recommendedName>
        <fullName evidence="7">Glucose-6-phosphate isomerase</fullName>
        <shortName evidence="7">GPI</shortName>
        <ecNumber evidence="7">5.3.1.9</ecNumber>
    </recommendedName>
    <alternativeName>
        <fullName evidence="7">Phosphoglucose isomerase</fullName>
        <shortName evidence="7">PGI</shortName>
    </alternativeName>
    <alternativeName>
        <fullName evidence="7">Phosphohexose isomerase</fullName>
        <shortName evidence="7">PHI</shortName>
    </alternativeName>
</protein>
<dbReference type="InterPro" id="IPR035482">
    <property type="entry name" value="SIS_PGI_2"/>
</dbReference>
<dbReference type="HAMAP" id="MF_00473">
    <property type="entry name" value="G6P_isomerase"/>
    <property type="match status" value="1"/>
</dbReference>
<evidence type="ECO:0000313" key="10">
    <source>
        <dbReference type="Proteomes" id="UP000325713"/>
    </source>
</evidence>
<feature type="active site" evidence="7">
    <location>
        <position position="384"/>
    </location>
</feature>
<dbReference type="NCBIfam" id="NF001211">
    <property type="entry name" value="PRK00179.1"/>
    <property type="match status" value="1"/>
</dbReference>
<dbReference type="PANTHER" id="PTHR11469:SF1">
    <property type="entry name" value="GLUCOSE-6-PHOSPHATE ISOMERASE"/>
    <property type="match status" value="1"/>
</dbReference>
<dbReference type="GO" id="GO:0051156">
    <property type="term" value="P:glucose 6-phosphate metabolic process"/>
    <property type="evidence" value="ECO:0007669"/>
    <property type="project" value="TreeGrafter"/>
</dbReference>
<dbReference type="UniPathway" id="UPA00138"/>
<dbReference type="PROSITE" id="PS00174">
    <property type="entry name" value="P_GLUCOSE_ISOMERASE_2"/>
    <property type="match status" value="1"/>
</dbReference>
<proteinExistence type="inferred from homology"/>
<comment type="similarity">
    <text evidence="2 7 8">Belongs to the GPI family.</text>
</comment>
<dbReference type="InterPro" id="IPR046348">
    <property type="entry name" value="SIS_dom_sf"/>
</dbReference>
<reference evidence="9 10" key="1">
    <citation type="submission" date="2018-08" db="EMBL/GenBank/DDBJ databases">
        <title>Neisseria zalophi ATCC BAA-2455 complete genome.</title>
        <authorList>
            <person name="Veseli I.A."/>
            <person name="Buttler R."/>
            <person name="Mascarenhas dos Santos A.C."/>
            <person name="Pombert J.-F."/>
        </authorList>
    </citation>
    <scope>NUCLEOTIDE SEQUENCE [LARGE SCALE GENOMIC DNA]</scope>
    <source>
        <strain evidence="9 10">ATCC BAA-2455</strain>
    </source>
</reference>
<evidence type="ECO:0000256" key="2">
    <source>
        <dbReference type="ARBA" id="ARBA00006604"/>
    </source>
</evidence>
<organism evidence="9 10">
    <name type="scientific">Neisseria zalophi</name>
    <dbReference type="NCBI Taxonomy" id="640030"/>
    <lineage>
        <taxon>Bacteria</taxon>
        <taxon>Pseudomonadati</taxon>
        <taxon>Pseudomonadota</taxon>
        <taxon>Betaproteobacteria</taxon>
        <taxon>Neisseriales</taxon>
        <taxon>Neisseriaceae</taxon>
        <taxon>Neisseria</taxon>
    </lineage>
</organism>
<dbReference type="GO" id="GO:0097367">
    <property type="term" value="F:carbohydrate derivative binding"/>
    <property type="evidence" value="ECO:0007669"/>
    <property type="project" value="InterPro"/>
</dbReference>
<dbReference type="UniPathway" id="UPA00109">
    <property type="reaction ID" value="UER00181"/>
</dbReference>
<dbReference type="GO" id="GO:0004347">
    <property type="term" value="F:glucose-6-phosphate isomerase activity"/>
    <property type="evidence" value="ECO:0007669"/>
    <property type="project" value="UniProtKB-UniRule"/>
</dbReference>
<evidence type="ECO:0000256" key="7">
    <source>
        <dbReference type="HAMAP-Rule" id="MF_00473"/>
    </source>
</evidence>
<dbReference type="RefSeq" id="WP_151049145.1">
    <property type="nucleotide sequence ID" value="NZ_CP031700.1"/>
</dbReference>
<evidence type="ECO:0000256" key="6">
    <source>
        <dbReference type="ARBA" id="ARBA00029321"/>
    </source>
</evidence>
<dbReference type="GO" id="GO:0006096">
    <property type="term" value="P:glycolytic process"/>
    <property type="evidence" value="ECO:0007669"/>
    <property type="project" value="UniProtKB-UniRule"/>
</dbReference>
<comment type="pathway">
    <text evidence="7">Carbohydrate biosynthesis; gluconeogenesis.</text>
</comment>
<dbReference type="CDD" id="cd05015">
    <property type="entry name" value="SIS_PGI_1"/>
    <property type="match status" value="1"/>
</dbReference>
<comment type="subcellular location">
    <subcellularLocation>
        <location evidence="7">Cytoplasm</location>
    </subcellularLocation>
</comment>
<keyword evidence="4 7" id="KW-0324">Glycolysis</keyword>
<dbReference type="PANTHER" id="PTHR11469">
    <property type="entry name" value="GLUCOSE-6-PHOSPHATE ISOMERASE"/>
    <property type="match status" value="1"/>
</dbReference>
<name>A0A5J6PWN3_9NEIS</name>
<dbReference type="PROSITE" id="PS00765">
    <property type="entry name" value="P_GLUCOSE_ISOMERASE_1"/>
    <property type="match status" value="1"/>
</dbReference>
<gene>
    <name evidence="7" type="primary">pgi</name>
    <name evidence="9" type="ORF">D0T92_00315</name>
</gene>
<dbReference type="CDD" id="cd05016">
    <property type="entry name" value="SIS_PGI_2"/>
    <property type="match status" value="1"/>
</dbReference>
<dbReference type="OrthoDB" id="140919at2"/>
<evidence type="ECO:0000256" key="4">
    <source>
        <dbReference type="ARBA" id="ARBA00023152"/>
    </source>
</evidence>
<dbReference type="GO" id="GO:0048029">
    <property type="term" value="F:monosaccharide binding"/>
    <property type="evidence" value="ECO:0007669"/>
    <property type="project" value="TreeGrafter"/>
</dbReference>
<dbReference type="InterPro" id="IPR018189">
    <property type="entry name" value="Phosphoglucose_isomerase_CS"/>
</dbReference>
<dbReference type="InterPro" id="IPR035476">
    <property type="entry name" value="SIS_PGI_1"/>
</dbReference>
<comment type="catalytic activity">
    <reaction evidence="6 7 8">
        <text>alpha-D-glucose 6-phosphate = beta-D-fructose 6-phosphate</text>
        <dbReference type="Rhea" id="RHEA:11816"/>
        <dbReference type="ChEBI" id="CHEBI:57634"/>
        <dbReference type="ChEBI" id="CHEBI:58225"/>
        <dbReference type="EC" id="5.3.1.9"/>
    </reaction>
</comment>
<evidence type="ECO:0000256" key="1">
    <source>
        <dbReference type="ARBA" id="ARBA00004926"/>
    </source>
</evidence>
<evidence type="ECO:0000256" key="3">
    <source>
        <dbReference type="ARBA" id="ARBA00022432"/>
    </source>
</evidence>
<dbReference type="Gene3D" id="1.10.1390.10">
    <property type="match status" value="1"/>
</dbReference>
<accession>A0A5J6PWN3</accession>
<dbReference type="PRINTS" id="PR00662">
    <property type="entry name" value="G6PISOMERASE"/>
</dbReference>
<dbReference type="EMBL" id="CP031700">
    <property type="protein sequence ID" value="QEY25140.1"/>
    <property type="molecule type" value="Genomic_DNA"/>
</dbReference>
<dbReference type="PROSITE" id="PS51463">
    <property type="entry name" value="P_GLUCOSE_ISOMERASE_3"/>
    <property type="match status" value="1"/>
</dbReference>
<comment type="pathway">
    <text evidence="1 7 8">Carbohydrate degradation; glycolysis; D-glyceraldehyde 3-phosphate and glycerone phosphate from D-glucose: step 2/4.</text>
</comment>
<dbReference type="Pfam" id="PF00342">
    <property type="entry name" value="PGI"/>
    <property type="match status" value="1"/>
</dbReference>
<keyword evidence="10" id="KW-1185">Reference proteome</keyword>
<evidence type="ECO:0000256" key="5">
    <source>
        <dbReference type="ARBA" id="ARBA00023235"/>
    </source>
</evidence>
<keyword evidence="5 7" id="KW-0413">Isomerase</keyword>
<sequence>MNKPDRRTIQLSLQDHQTDIAPLHMRHLFETDKQRFENMHETLHGLLLDYSKNRITEETLNLLCDLAEAAGVAQQAQAMRSGVKINLSENRAVLHTALRLPADAEPVYVDGENVLPKIHHELERALNFADNLINGHYQGATGKRITDFVHIGIGGSDLGPQVAVQALQPFQQNIRVHFVSNSDDAAIAQTLAGLNAETTIFCVASKSFRTPETLLNARAARHWFLAQGMPESAVGHHFIAISSSVETACDFGIGEENVFAMFEWVGGRYSVWSAIGLPVMVAIGGANFRQFLNGAHAMDEHFFHTDFRHNIPVLLALLGVWYGNFFGAQGHAVVPYSHNLRRFPSYLKQLDMESNGKYRTLQGDEVDYHTGGIVFGEAGVDCQHAFFQLLHQGTRLIPVDFIIPMSSPYAVGDQHRFTVANAFAQTEALMRGKTLAEARSELSYLPEAEQEVLAPHKTFPGNRPCNSILLDELNPFNLGMLAAMYEHKVFVQGVIWDINSFDQWGVEYGKVLAKTIEPELAQRQPLHHDSSTNGLIDYYYRCTQPLTGQKNPS</sequence>
<comment type="function">
    <text evidence="7">Catalyzes the reversible isomerization of glucose-6-phosphate to fructose-6-phosphate.</text>
</comment>
<evidence type="ECO:0000313" key="9">
    <source>
        <dbReference type="EMBL" id="QEY25140.1"/>
    </source>
</evidence>
<dbReference type="FunFam" id="1.10.1390.10:FF:000001">
    <property type="entry name" value="Glucose-6-phosphate isomerase"/>
    <property type="match status" value="1"/>
</dbReference>
<dbReference type="InterPro" id="IPR023096">
    <property type="entry name" value="G6P_Isomerase_C"/>
</dbReference>
<dbReference type="KEGG" id="nzl:D0T92_00315"/>
<keyword evidence="7" id="KW-0963">Cytoplasm</keyword>
<dbReference type="AlphaFoldDB" id="A0A5J6PWN3"/>
<dbReference type="SUPFAM" id="SSF53697">
    <property type="entry name" value="SIS domain"/>
    <property type="match status" value="1"/>
</dbReference>